<protein>
    <submittedName>
        <fullName evidence="1">Uncharacterized protein</fullName>
    </submittedName>
</protein>
<dbReference type="EMBL" id="BTGU01000591">
    <property type="protein sequence ID" value="GMN68309.1"/>
    <property type="molecule type" value="Genomic_DNA"/>
</dbReference>
<dbReference type="Proteomes" id="UP001187192">
    <property type="component" value="Unassembled WGS sequence"/>
</dbReference>
<dbReference type="PANTHER" id="PTHR47481:SF31">
    <property type="entry name" value="OS01G0873500 PROTEIN"/>
    <property type="match status" value="1"/>
</dbReference>
<sequence length="304" mass="34838">MAPHLAHLSSWMFSSSNEIQSRLSGGDLIGSYSSLIEGMMGRIVGLTTAQEIWDSLNQVYQTAFISTILNLKTQLMNTKKDGLTITEYLDRLKTIFDKPDRPSMDEIHNLLINHEYRLEEQHAVDKLNLVQAQGDRNYQPQQPHGGFNCGNTNHINQMFSLPCLAHPVTVPLVLLVRVCGFCIRELHITSLQTSVLSTTYCPSLVDDQVMVGNVFNTNHVNNVTKPDTKYGNNNPRFFKFDRNRDPLLSEARTLIGLQDRILNDFEWNRDPMPNKKHEPWYVRMPQSAMDGLIDKSYEHHEILR</sequence>
<dbReference type="PANTHER" id="PTHR47481">
    <property type="match status" value="1"/>
</dbReference>
<organism evidence="1 2">
    <name type="scientific">Ficus carica</name>
    <name type="common">Common fig</name>
    <dbReference type="NCBI Taxonomy" id="3494"/>
    <lineage>
        <taxon>Eukaryota</taxon>
        <taxon>Viridiplantae</taxon>
        <taxon>Streptophyta</taxon>
        <taxon>Embryophyta</taxon>
        <taxon>Tracheophyta</taxon>
        <taxon>Spermatophyta</taxon>
        <taxon>Magnoliopsida</taxon>
        <taxon>eudicotyledons</taxon>
        <taxon>Gunneridae</taxon>
        <taxon>Pentapetalae</taxon>
        <taxon>rosids</taxon>
        <taxon>fabids</taxon>
        <taxon>Rosales</taxon>
        <taxon>Moraceae</taxon>
        <taxon>Ficeae</taxon>
        <taxon>Ficus</taxon>
    </lineage>
</organism>
<comment type="caution">
    <text evidence="1">The sequence shown here is derived from an EMBL/GenBank/DDBJ whole genome shotgun (WGS) entry which is preliminary data.</text>
</comment>
<evidence type="ECO:0000313" key="1">
    <source>
        <dbReference type="EMBL" id="GMN68309.1"/>
    </source>
</evidence>
<dbReference type="Pfam" id="PF14223">
    <property type="entry name" value="Retrotran_gag_2"/>
    <property type="match status" value="1"/>
</dbReference>
<dbReference type="AlphaFoldDB" id="A0AA88EGX7"/>
<accession>A0AA88EGX7</accession>
<keyword evidence="2" id="KW-1185">Reference proteome</keyword>
<reference evidence="1" key="1">
    <citation type="submission" date="2023-07" db="EMBL/GenBank/DDBJ databases">
        <title>draft genome sequence of fig (Ficus carica).</title>
        <authorList>
            <person name="Takahashi T."/>
            <person name="Nishimura K."/>
        </authorList>
    </citation>
    <scope>NUCLEOTIDE SEQUENCE</scope>
</reference>
<name>A0AA88EGX7_FICCA</name>
<proteinExistence type="predicted"/>
<gene>
    <name evidence="1" type="ORF">TIFTF001_037367</name>
</gene>
<evidence type="ECO:0000313" key="2">
    <source>
        <dbReference type="Proteomes" id="UP001187192"/>
    </source>
</evidence>